<name>A0A6I2UCW7_9FIRM</name>
<dbReference type="GO" id="GO:0004475">
    <property type="term" value="F:mannose-1-phosphate guanylyltransferase (GTP) activity"/>
    <property type="evidence" value="ECO:0007669"/>
    <property type="project" value="UniProtKB-EC"/>
</dbReference>
<keyword evidence="5" id="KW-0547">Nucleotide-binding</keyword>
<keyword evidence="12" id="KW-0413">Isomerase</keyword>
<evidence type="ECO:0000259" key="9">
    <source>
        <dbReference type="Pfam" id="PF00483"/>
    </source>
</evidence>
<dbReference type="GO" id="GO:0009298">
    <property type="term" value="P:GDP-mannose biosynthetic process"/>
    <property type="evidence" value="ECO:0007669"/>
    <property type="project" value="TreeGrafter"/>
</dbReference>
<dbReference type="InterPro" id="IPR006375">
    <property type="entry name" value="Man1P_GuaTrfase/Man6P_Isoase"/>
</dbReference>
<evidence type="ECO:0000256" key="7">
    <source>
        <dbReference type="ARBA" id="ARBA00047343"/>
    </source>
</evidence>
<evidence type="ECO:0000313" key="12">
    <source>
        <dbReference type="EMBL" id="MSU09388.1"/>
    </source>
</evidence>
<dbReference type="NCBIfam" id="TIGR01479">
    <property type="entry name" value="GMP_PMI"/>
    <property type="match status" value="1"/>
</dbReference>
<dbReference type="EMBL" id="VUNR01000022">
    <property type="protein sequence ID" value="MSU09388.1"/>
    <property type="molecule type" value="Genomic_DNA"/>
</dbReference>
<dbReference type="Proteomes" id="UP000433181">
    <property type="component" value="Unassembled WGS sequence"/>
</dbReference>
<feature type="domain" description="MannoseP isomerase/GMP-like beta-helix" evidence="11">
    <location>
        <begin position="285"/>
        <end position="339"/>
    </location>
</feature>
<gene>
    <name evidence="12" type="ORF">FYJ84_10360</name>
</gene>
<dbReference type="Gene3D" id="3.90.550.10">
    <property type="entry name" value="Spore Coat Polysaccharide Biosynthesis Protein SpsA, Chain A"/>
    <property type="match status" value="1"/>
</dbReference>
<keyword evidence="4 12" id="KW-0548">Nucleotidyltransferase</keyword>
<evidence type="ECO:0000259" key="11">
    <source>
        <dbReference type="Pfam" id="PF22640"/>
    </source>
</evidence>
<dbReference type="FunFam" id="3.90.550.10:FF:000046">
    <property type="entry name" value="Mannose-1-phosphate guanylyltransferase (GDP)"/>
    <property type="match status" value="1"/>
</dbReference>
<dbReference type="FunFam" id="2.60.120.10:FF:000032">
    <property type="entry name" value="Mannose-1-phosphate guanylyltransferase/mannose-6-phosphate isomerase"/>
    <property type="match status" value="1"/>
</dbReference>
<keyword evidence="3 12" id="KW-0808">Transferase</keyword>
<dbReference type="Pfam" id="PF00483">
    <property type="entry name" value="NTP_transferase"/>
    <property type="match status" value="1"/>
</dbReference>
<comment type="caution">
    <text evidence="12">The sequence shown here is derived from an EMBL/GenBank/DDBJ whole genome shotgun (WGS) entry which is preliminary data.</text>
</comment>
<comment type="catalytic activity">
    <reaction evidence="7">
        <text>alpha-D-mannose 1-phosphate + GTP + H(+) = GDP-alpha-D-mannose + diphosphate</text>
        <dbReference type="Rhea" id="RHEA:15229"/>
        <dbReference type="ChEBI" id="CHEBI:15378"/>
        <dbReference type="ChEBI" id="CHEBI:33019"/>
        <dbReference type="ChEBI" id="CHEBI:37565"/>
        <dbReference type="ChEBI" id="CHEBI:57527"/>
        <dbReference type="ChEBI" id="CHEBI:58409"/>
        <dbReference type="EC" id="2.7.7.13"/>
    </reaction>
</comment>
<dbReference type="CDD" id="cd02509">
    <property type="entry name" value="GDP-M1P_Guanylyltransferase"/>
    <property type="match status" value="1"/>
</dbReference>
<accession>A0A6I2UCW7</accession>
<dbReference type="InterPro" id="IPR049577">
    <property type="entry name" value="GMPP_N"/>
</dbReference>
<evidence type="ECO:0000256" key="8">
    <source>
        <dbReference type="RuleBase" id="RU004190"/>
    </source>
</evidence>
<dbReference type="EC" id="2.7.7.13" evidence="2"/>
<comment type="similarity">
    <text evidence="1 8">Belongs to the mannose-6-phosphate isomerase type 2 family.</text>
</comment>
<dbReference type="PANTHER" id="PTHR46390">
    <property type="entry name" value="MANNOSE-1-PHOSPHATE GUANYLYLTRANSFERASE"/>
    <property type="match status" value="1"/>
</dbReference>
<dbReference type="GO" id="GO:0016853">
    <property type="term" value="F:isomerase activity"/>
    <property type="evidence" value="ECO:0007669"/>
    <property type="project" value="UniProtKB-KW"/>
</dbReference>
<evidence type="ECO:0000256" key="2">
    <source>
        <dbReference type="ARBA" id="ARBA00012387"/>
    </source>
</evidence>
<organism evidence="12 13">
    <name type="scientific">Anaerovibrio slackiae</name>
    <dbReference type="NCBI Taxonomy" id="2652309"/>
    <lineage>
        <taxon>Bacteria</taxon>
        <taxon>Bacillati</taxon>
        <taxon>Bacillota</taxon>
        <taxon>Negativicutes</taxon>
        <taxon>Selenomonadales</taxon>
        <taxon>Selenomonadaceae</taxon>
        <taxon>Anaerovibrio</taxon>
    </lineage>
</organism>
<evidence type="ECO:0000256" key="4">
    <source>
        <dbReference type="ARBA" id="ARBA00022695"/>
    </source>
</evidence>
<dbReference type="SUPFAM" id="SSF51182">
    <property type="entry name" value="RmlC-like cupins"/>
    <property type="match status" value="1"/>
</dbReference>
<keyword evidence="13" id="KW-1185">Reference proteome</keyword>
<feature type="domain" description="Mannose-6-phosphate isomerase type II C-terminal" evidence="10">
    <location>
        <begin position="343"/>
        <end position="457"/>
    </location>
</feature>
<dbReference type="Pfam" id="PF01050">
    <property type="entry name" value="MannoseP_isomer"/>
    <property type="match status" value="1"/>
</dbReference>
<dbReference type="InterPro" id="IPR011051">
    <property type="entry name" value="RmlC_Cupin_sf"/>
</dbReference>
<evidence type="ECO:0000256" key="6">
    <source>
        <dbReference type="ARBA" id="ARBA00023134"/>
    </source>
</evidence>
<dbReference type="CDD" id="cd02213">
    <property type="entry name" value="cupin_PMI_typeII_C"/>
    <property type="match status" value="1"/>
</dbReference>
<dbReference type="InterPro" id="IPR001538">
    <property type="entry name" value="Man6P_isomerase-2_C"/>
</dbReference>
<evidence type="ECO:0000256" key="1">
    <source>
        <dbReference type="ARBA" id="ARBA00006115"/>
    </source>
</evidence>
<dbReference type="GeneID" id="96779329"/>
<dbReference type="PANTHER" id="PTHR46390:SF1">
    <property type="entry name" value="MANNOSE-1-PHOSPHATE GUANYLYLTRANSFERASE"/>
    <property type="match status" value="1"/>
</dbReference>
<dbReference type="InterPro" id="IPR029044">
    <property type="entry name" value="Nucleotide-diphossugar_trans"/>
</dbReference>
<dbReference type="SUPFAM" id="SSF53448">
    <property type="entry name" value="Nucleotide-diphospho-sugar transferases"/>
    <property type="match status" value="1"/>
</dbReference>
<dbReference type="GO" id="GO:0005525">
    <property type="term" value="F:GTP binding"/>
    <property type="evidence" value="ECO:0007669"/>
    <property type="project" value="UniProtKB-KW"/>
</dbReference>
<reference evidence="12 13" key="1">
    <citation type="submission" date="2019-08" db="EMBL/GenBank/DDBJ databases">
        <title>In-depth cultivation of the pig gut microbiome towards novel bacterial diversity and tailored functional studies.</title>
        <authorList>
            <person name="Wylensek D."/>
            <person name="Hitch T.C.A."/>
            <person name="Clavel T."/>
        </authorList>
    </citation>
    <scope>NUCLEOTIDE SEQUENCE [LARGE SCALE GENOMIC DNA]</scope>
    <source>
        <strain evidence="12 13">WCA-693-APC-5D-A</strain>
    </source>
</reference>
<protein>
    <recommendedName>
        <fullName evidence="2">mannose-1-phosphate guanylyltransferase</fullName>
        <ecNumber evidence="2">2.7.7.13</ecNumber>
    </recommendedName>
</protein>
<proteinExistence type="inferred from homology"/>
<evidence type="ECO:0000259" key="10">
    <source>
        <dbReference type="Pfam" id="PF01050"/>
    </source>
</evidence>
<dbReference type="InterPro" id="IPR051161">
    <property type="entry name" value="Mannose-6P_isomerase_type2"/>
</dbReference>
<feature type="domain" description="Nucleotidyl transferase" evidence="9">
    <location>
        <begin position="3"/>
        <end position="274"/>
    </location>
</feature>
<dbReference type="Gene3D" id="2.60.120.10">
    <property type="entry name" value="Jelly Rolls"/>
    <property type="match status" value="1"/>
</dbReference>
<dbReference type="Pfam" id="PF22640">
    <property type="entry name" value="ManC_GMP_beta-helix"/>
    <property type="match status" value="1"/>
</dbReference>
<evidence type="ECO:0000313" key="13">
    <source>
        <dbReference type="Proteomes" id="UP000433181"/>
    </source>
</evidence>
<dbReference type="InterPro" id="IPR054566">
    <property type="entry name" value="ManC/GMP-like_b-helix"/>
</dbReference>
<dbReference type="AlphaFoldDB" id="A0A6I2UCW7"/>
<evidence type="ECO:0000256" key="3">
    <source>
        <dbReference type="ARBA" id="ARBA00022679"/>
    </source>
</evidence>
<dbReference type="RefSeq" id="WP_154407558.1">
    <property type="nucleotide sequence ID" value="NZ_VUNR01000022.1"/>
</dbReference>
<dbReference type="GO" id="GO:0000271">
    <property type="term" value="P:polysaccharide biosynthetic process"/>
    <property type="evidence" value="ECO:0007669"/>
    <property type="project" value="InterPro"/>
</dbReference>
<keyword evidence="6" id="KW-0342">GTP-binding</keyword>
<evidence type="ECO:0000256" key="5">
    <source>
        <dbReference type="ARBA" id="ARBA00022741"/>
    </source>
</evidence>
<sequence>MKIVILAGGSGTRLFPLSRADYPKQFLKISDDTSYLQKTAGRFLGMVKARDMVIVTNNDYYYHVKSQMSEIGLKDCHIICEPEGRNTAPAIALATVFCQEKLGAREDECIFVTPSDHIIEPVGRFQAVVKKVRENCEGTGAIVTIGIKPVQPETGYGYIMCGAQQSDCCYHVEAFKEKPNKSLAEQYVASGRYYWNSGMFAFTPAVMLAELAKNASDIYELTARGYDELVRDFQEMPNISLDYAVAEKAGNMQVCLMDDVYWNDVGSFDAIVETVPEEDGNRVIGELVAADAHDNLIIGRERLICTIGVSNLIVADTPDALLICEKGRSQQVKEIVNKLKAAERQEVQENITVYRPWGQSTTLSEGDGYRVKKITVNPGEKLSLQMHYHRSEHWTVLQGTGKLTLDDKTVIFKENESTYIPIATKHRLENPGKMPLTIIEVQNGKYLGDDDIIRFDDVYGRKG</sequence>
<dbReference type="InterPro" id="IPR014710">
    <property type="entry name" value="RmlC-like_jellyroll"/>
</dbReference>
<dbReference type="InterPro" id="IPR005835">
    <property type="entry name" value="NTP_transferase_dom"/>
</dbReference>